<dbReference type="RefSeq" id="WP_305111515.1">
    <property type="nucleotide sequence ID" value="NZ_JAUTIX010000004.1"/>
</dbReference>
<evidence type="ECO:0000313" key="2">
    <source>
        <dbReference type="Proteomes" id="UP001178281"/>
    </source>
</evidence>
<keyword evidence="2" id="KW-1185">Reference proteome</keyword>
<name>A0AA90S8D4_9ACTN</name>
<gene>
    <name evidence="1" type="ORF">Q7X28_12280</name>
</gene>
<sequence length="56" mass="6413">MDLYKILEAAEAAELDYTTSSAALADYLIGEYQERARTKRDLGHGPDFDEWGDDEW</sequence>
<accession>A0AA90S8D4</accession>
<comment type="caution">
    <text evidence="1">The sequence shown here is derived from an EMBL/GenBank/DDBJ whole genome shotgun (WGS) entry which is preliminary data.</text>
</comment>
<evidence type="ECO:0000313" key="1">
    <source>
        <dbReference type="EMBL" id="MDP0398705.1"/>
    </source>
</evidence>
<organism evidence="1 2">
    <name type="scientific">Tsukamurella strandjordii</name>
    <dbReference type="NCBI Taxonomy" id="147577"/>
    <lineage>
        <taxon>Bacteria</taxon>
        <taxon>Bacillati</taxon>
        <taxon>Actinomycetota</taxon>
        <taxon>Actinomycetes</taxon>
        <taxon>Mycobacteriales</taxon>
        <taxon>Tsukamurellaceae</taxon>
        <taxon>Tsukamurella</taxon>
    </lineage>
</organism>
<protein>
    <submittedName>
        <fullName evidence="1">Uncharacterized protein</fullName>
    </submittedName>
</protein>
<dbReference type="Proteomes" id="UP001178281">
    <property type="component" value="Unassembled WGS sequence"/>
</dbReference>
<proteinExistence type="predicted"/>
<dbReference type="AlphaFoldDB" id="A0AA90S8D4"/>
<dbReference type="EMBL" id="JAUTIX010000004">
    <property type="protein sequence ID" value="MDP0398705.1"/>
    <property type="molecule type" value="Genomic_DNA"/>
</dbReference>
<reference evidence="1" key="1">
    <citation type="submission" date="2023-08" db="EMBL/GenBank/DDBJ databases">
        <title>The draft genome of Tsukamurella strandjordii strain 050030.</title>
        <authorList>
            <person name="Zhao F."/>
            <person name="Feng Y."/>
            <person name="Zong Z."/>
        </authorList>
    </citation>
    <scope>NUCLEOTIDE SEQUENCE</scope>
    <source>
        <strain evidence="1">050030</strain>
    </source>
</reference>